<evidence type="ECO:0000313" key="2">
    <source>
        <dbReference type="EMBL" id="KKL09500.1"/>
    </source>
</evidence>
<accession>A0A0F9AJB7</accession>
<gene>
    <name evidence="2" type="ORF">LCGC14_2565260</name>
</gene>
<dbReference type="PROSITE" id="PS51354">
    <property type="entry name" value="GLUTAREDOXIN_2"/>
    <property type="match status" value="1"/>
</dbReference>
<dbReference type="Pfam" id="PF00462">
    <property type="entry name" value="Glutaredoxin"/>
    <property type="match status" value="1"/>
</dbReference>
<feature type="non-terminal residue" evidence="2">
    <location>
        <position position="1"/>
    </location>
</feature>
<dbReference type="PANTHER" id="PTHR45694:SF18">
    <property type="entry name" value="GLUTAREDOXIN-1-RELATED"/>
    <property type="match status" value="1"/>
</dbReference>
<protein>
    <recommendedName>
        <fullName evidence="1">Glutaredoxin domain-containing protein</fullName>
    </recommendedName>
</protein>
<dbReference type="PRINTS" id="PR00160">
    <property type="entry name" value="GLUTAREDOXIN"/>
</dbReference>
<dbReference type="GO" id="GO:0005737">
    <property type="term" value="C:cytoplasm"/>
    <property type="evidence" value="ECO:0007669"/>
    <property type="project" value="TreeGrafter"/>
</dbReference>
<dbReference type="InterPro" id="IPR002109">
    <property type="entry name" value="Glutaredoxin"/>
</dbReference>
<dbReference type="Gene3D" id="3.40.30.10">
    <property type="entry name" value="Glutaredoxin"/>
    <property type="match status" value="1"/>
</dbReference>
<name>A0A0F9AJB7_9ZZZZ</name>
<dbReference type="SUPFAM" id="SSF52833">
    <property type="entry name" value="Thioredoxin-like"/>
    <property type="match status" value="1"/>
</dbReference>
<dbReference type="AlphaFoldDB" id="A0A0F9AJB7"/>
<proteinExistence type="predicted"/>
<reference evidence="2" key="1">
    <citation type="journal article" date="2015" name="Nature">
        <title>Complex archaea that bridge the gap between prokaryotes and eukaryotes.</title>
        <authorList>
            <person name="Spang A."/>
            <person name="Saw J.H."/>
            <person name="Jorgensen S.L."/>
            <person name="Zaremba-Niedzwiedzka K."/>
            <person name="Martijn J."/>
            <person name="Lind A.E."/>
            <person name="van Eijk R."/>
            <person name="Schleper C."/>
            <person name="Guy L."/>
            <person name="Ettema T.J."/>
        </authorList>
    </citation>
    <scope>NUCLEOTIDE SEQUENCE</scope>
</reference>
<dbReference type="EMBL" id="LAZR01042454">
    <property type="protein sequence ID" value="KKL09500.1"/>
    <property type="molecule type" value="Genomic_DNA"/>
</dbReference>
<evidence type="ECO:0000259" key="1">
    <source>
        <dbReference type="Pfam" id="PF00462"/>
    </source>
</evidence>
<comment type="caution">
    <text evidence="2">The sequence shown here is derived from an EMBL/GenBank/DDBJ whole genome shotgun (WGS) entry which is preliminary data.</text>
</comment>
<feature type="domain" description="Glutaredoxin" evidence="1">
    <location>
        <begin position="50"/>
        <end position="92"/>
    </location>
</feature>
<dbReference type="InterPro" id="IPR014025">
    <property type="entry name" value="Glutaredoxin_subgr"/>
</dbReference>
<dbReference type="GO" id="GO:0034599">
    <property type="term" value="P:cellular response to oxidative stress"/>
    <property type="evidence" value="ECO:0007669"/>
    <property type="project" value="TreeGrafter"/>
</dbReference>
<dbReference type="PANTHER" id="PTHR45694">
    <property type="entry name" value="GLUTAREDOXIN 2"/>
    <property type="match status" value="1"/>
</dbReference>
<dbReference type="InterPro" id="IPR036249">
    <property type="entry name" value="Thioredoxin-like_sf"/>
</dbReference>
<organism evidence="2">
    <name type="scientific">marine sediment metagenome</name>
    <dbReference type="NCBI Taxonomy" id="412755"/>
    <lineage>
        <taxon>unclassified sequences</taxon>
        <taxon>metagenomes</taxon>
        <taxon>ecological metagenomes</taxon>
    </lineage>
</organism>
<dbReference type="GO" id="GO:0015038">
    <property type="term" value="F:glutathione disulfide oxidoreductase activity"/>
    <property type="evidence" value="ECO:0007669"/>
    <property type="project" value="TreeGrafter"/>
</dbReference>
<sequence length="115" mass="12911">GAIHTAGKPMHRKELEQVLGVSYRKFQGNLDYYKDKKRAWIVETDGNTYTLTEKGVKYSEIAVDSDLAMRRKLITLSGRHTVPQIWVGETHVGGCDDLHRLDQSGQLDVLIAASL</sequence>